<gene>
    <name evidence="1" type="ORF">GMA92_00825</name>
</gene>
<comment type="caution">
    <text evidence="1">The sequence shown here is derived from an EMBL/GenBank/DDBJ whole genome shotgun (WGS) entry which is preliminary data.</text>
</comment>
<dbReference type="Proteomes" id="UP000487649">
    <property type="component" value="Unassembled WGS sequence"/>
</dbReference>
<evidence type="ECO:0000313" key="2">
    <source>
        <dbReference type="Proteomes" id="UP000487649"/>
    </source>
</evidence>
<dbReference type="EMBL" id="WMQE01000001">
    <property type="protein sequence ID" value="MTK19980.1"/>
    <property type="molecule type" value="Genomic_DNA"/>
</dbReference>
<protein>
    <submittedName>
        <fullName evidence="1">DUF4145 domain-containing protein</fullName>
    </submittedName>
</protein>
<reference evidence="1 2" key="1">
    <citation type="journal article" date="2019" name="Nat. Med.">
        <title>A library of human gut bacterial isolates paired with longitudinal multiomics data enables mechanistic microbiome research.</title>
        <authorList>
            <person name="Poyet M."/>
            <person name="Groussin M."/>
            <person name="Gibbons S.M."/>
            <person name="Avila-Pacheco J."/>
            <person name="Jiang X."/>
            <person name="Kearney S.M."/>
            <person name="Perrotta A.R."/>
            <person name="Berdy B."/>
            <person name="Zhao S."/>
            <person name="Lieberman T.D."/>
            <person name="Swanson P.K."/>
            <person name="Smith M."/>
            <person name="Roesemann S."/>
            <person name="Alexander J.E."/>
            <person name="Rich S.A."/>
            <person name="Livny J."/>
            <person name="Vlamakis H."/>
            <person name="Clish C."/>
            <person name="Bullock K."/>
            <person name="Deik A."/>
            <person name="Scott J."/>
            <person name="Pierce K.A."/>
            <person name="Xavier R.J."/>
            <person name="Alm E.J."/>
        </authorList>
    </citation>
    <scope>NUCLEOTIDE SEQUENCE [LARGE SCALE GENOMIC DNA]</scope>
    <source>
        <strain evidence="1 2">BIOML-A198</strain>
    </source>
</reference>
<proteinExistence type="predicted"/>
<dbReference type="RefSeq" id="WP_155222799.1">
    <property type="nucleotide sequence ID" value="NZ_JBKXON010000096.1"/>
</dbReference>
<organism evidence="1 2">
    <name type="scientific">Turicibacter sanguinis</name>
    <dbReference type="NCBI Taxonomy" id="154288"/>
    <lineage>
        <taxon>Bacteria</taxon>
        <taxon>Bacillati</taxon>
        <taxon>Bacillota</taxon>
        <taxon>Erysipelotrichia</taxon>
        <taxon>Erysipelotrichales</taxon>
        <taxon>Turicibacteraceae</taxon>
        <taxon>Turicibacter</taxon>
    </lineage>
</organism>
<sequence>MSTKYVSRSFNNTSYTIEEPTVCPHCAKSIFPNTSDYKSFSYTSDIKLWGITYRCPAPDCNKIFLAVFLGDIETKKLELNYIYPNRLPETLHPLLQDLSPRFIEAYRQANIAENHNCFELAGSGYRNAIEILIKDFAINELKKDESEVSKKKLHICIKDYLSDVDLTTSADVVRILGNDNTHYERKYEELDFNILKTYMNIFIQLITTKLLINHPPVGNR</sequence>
<evidence type="ECO:0000313" key="1">
    <source>
        <dbReference type="EMBL" id="MTK19980.1"/>
    </source>
</evidence>
<accession>A0A9X5AMT2</accession>
<name>A0A9X5AMT2_9FIRM</name>
<dbReference type="AlphaFoldDB" id="A0A9X5AMT2"/>